<dbReference type="EMBL" id="CAJOBI010179559">
    <property type="protein sequence ID" value="CAF4920737.1"/>
    <property type="molecule type" value="Genomic_DNA"/>
</dbReference>
<name>A0A8S2YFG7_9BILA</name>
<feature type="non-terminal residue" evidence="1">
    <location>
        <position position="1"/>
    </location>
</feature>
<proteinExistence type="predicted"/>
<sequence length="58" mass="6764">VFPSNENFWTSEATDAFNMIVKNRIVEIHFQESVGEQWPLHFVKVILDGQVNTMQIID</sequence>
<gene>
    <name evidence="1" type="ORF">SMN809_LOCUS37072</name>
    <name evidence="2" type="ORF">SMN809_LOCUS52696</name>
</gene>
<accession>A0A8S2YFG7</accession>
<evidence type="ECO:0000313" key="1">
    <source>
        <dbReference type="EMBL" id="CAF4552036.1"/>
    </source>
</evidence>
<evidence type="ECO:0000313" key="3">
    <source>
        <dbReference type="Proteomes" id="UP000676336"/>
    </source>
</evidence>
<organism evidence="1 3">
    <name type="scientific">Rotaria magnacalcarata</name>
    <dbReference type="NCBI Taxonomy" id="392030"/>
    <lineage>
        <taxon>Eukaryota</taxon>
        <taxon>Metazoa</taxon>
        <taxon>Spiralia</taxon>
        <taxon>Gnathifera</taxon>
        <taxon>Rotifera</taxon>
        <taxon>Eurotatoria</taxon>
        <taxon>Bdelloidea</taxon>
        <taxon>Philodinida</taxon>
        <taxon>Philodinidae</taxon>
        <taxon>Rotaria</taxon>
    </lineage>
</organism>
<protein>
    <submittedName>
        <fullName evidence="1">Uncharacterized protein</fullName>
    </submittedName>
</protein>
<evidence type="ECO:0000313" key="2">
    <source>
        <dbReference type="EMBL" id="CAF4920737.1"/>
    </source>
</evidence>
<dbReference type="EMBL" id="CAJOBI010093179">
    <property type="protein sequence ID" value="CAF4552036.1"/>
    <property type="molecule type" value="Genomic_DNA"/>
</dbReference>
<dbReference type="AlphaFoldDB" id="A0A8S2YFG7"/>
<dbReference type="Proteomes" id="UP000676336">
    <property type="component" value="Unassembled WGS sequence"/>
</dbReference>
<comment type="caution">
    <text evidence="1">The sequence shown here is derived from an EMBL/GenBank/DDBJ whole genome shotgun (WGS) entry which is preliminary data.</text>
</comment>
<reference evidence="1" key="1">
    <citation type="submission" date="2021-02" db="EMBL/GenBank/DDBJ databases">
        <authorList>
            <person name="Nowell W R."/>
        </authorList>
    </citation>
    <scope>NUCLEOTIDE SEQUENCE</scope>
</reference>